<feature type="compositionally biased region" description="Acidic residues" evidence="1">
    <location>
        <begin position="152"/>
        <end position="164"/>
    </location>
</feature>
<reference evidence="2" key="2">
    <citation type="submission" date="2018-04" db="EMBL/GenBank/DDBJ databases">
        <title>OnivRS2 (Oryza nivara Reference Sequence Version 2).</title>
        <authorList>
            <person name="Zhang J."/>
            <person name="Kudrna D."/>
            <person name="Lee S."/>
            <person name="Talag J."/>
            <person name="Rajasekar S."/>
            <person name="Welchert J."/>
            <person name="Hsing Y.-I."/>
            <person name="Wing R.A."/>
        </authorList>
    </citation>
    <scope>NUCLEOTIDE SEQUENCE [LARGE SCALE GENOMIC DNA]</scope>
</reference>
<feature type="region of interest" description="Disordered" evidence="1">
    <location>
        <begin position="61"/>
        <end position="86"/>
    </location>
</feature>
<reference evidence="2" key="1">
    <citation type="submission" date="2015-04" db="UniProtKB">
        <authorList>
            <consortium name="EnsemblPlants"/>
        </authorList>
    </citation>
    <scope>IDENTIFICATION</scope>
    <source>
        <strain evidence="2">SL10</strain>
    </source>
</reference>
<dbReference type="HOGENOM" id="CLU_1311895_0_0_1"/>
<dbReference type="STRING" id="4536.A0A0E0IV00"/>
<protein>
    <submittedName>
        <fullName evidence="2">Uncharacterized protein</fullName>
    </submittedName>
</protein>
<dbReference type="Proteomes" id="UP000006591">
    <property type="component" value="Chromosome 10"/>
</dbReference>
<evidence type="ECO:0000313" key="2">
    <source>
        <dbReference type="EnsemblPlants" id="ONIVA10G17090.1"/>
    </source>
</evidence>
<sequence length="210" mass="22741">MAVQRKPAGELARSSSPRWIMPASPRALAATVGLELDKVAVRSSTEKKAAAVMAWLGLPSRRPTPLPEPSLHRRRREGHHRGEPCLTDGQIRRFRFPLVVGTGSTPRRLATGVMDVEFRLVASIRGATPRWRRGAREKGGDSTGGSSSNSSSEEDERDEGEDIDAMPIVRAFDSISVSDDPKHVGVGKPDVDVPNDPMSVSGPSWLARCS</sequence>
<proteinExistence type="predicted"/>
<evidence type="ECO:0000256" key="1">
    <source>
        <dbReference type="SAM" id="MobiDB-lite"/>
    </source>
</evidence>
<accession>A0A0E0IV00</accession>
<feature type="region of interest" description="Disordered" evidence="1">
    <location>
        <begin position="131"/>
        <end position="210"/>
    </location>
</feature>
<evidence type="ECO:0000313" key="3">
    <source>
        <dbReference type="Proteomes" id="UP000006591"/>
    </source>
</evidence>
<dbReference type="EnsemblPlants" id="ONIVA10G17090.1">
    <property type="protein sequence ID" value="ONIVA10G17090.1"/>
    <property type="gene ID" value="ONIVA10G17090"/>
</dbReference>
<organism evidence="2">
    <name type="scientific">Oryza nivara</name>
    <name type="common">Indian wild rice</name>
    <name type="synonym">Oryza sativa f. spontanea</name>
    <dbReference type="NCBI Taxonomy" id="4536"/>
    <lineage>
        <taxon>Eukaryota</taxon>
        <taxon>Viridiplantae</taxon>
        <taxon>Streptophyta</taxon>
        <taxon>Embryophyta</taxon>
        <taxon>Tracheophyta</taxon>
        <taxon>Spermatophyta</taxon>
        <taxon>Magnoliopsida</taxon>
        <taxon>Liliopsida</taxon>
        <taxon>Poales</taxon>
        <taxon>Poaceae</taxon>
        <taxon>BOP clade</taxon>
        <taxon>Oryzoideae</taxon>
        <taxon>Oryzeae</taxon>
        <taxon>Oryzinae</taxon>
        <taxon>Oryza</taxon>
    </lineage>
</organism>
<name>A0A0E0IV00_ORYNI</name>
<dbReference type="Gramene" id="ONIVA10G17090.1">
    <property type="protein sequence ID" value="ONIVA10G17090.1"/>
    <property type="gene ID" value="ONIVA10G17090"/>
</dbReference>
<dbReference type="OMA" id="SSPRWIM"/>
<dbReference type="AlphaFoldDB" id="A0A0E0IV00"/>
<keyword evidence="3" id="KW-1185">Reference proteome</keyword>